<proteinExistence type="predicted"/>
<dbReference type="RefSeq" id="WP_059666580.1">
    <property type="nucleotide sequence ID" value="NZ_CADEUU010000025.1"/>
</dbReference>
<dbReference type="Pfam" id="PF12802">
    <property type="entry name" value="MarR_2"/>
    <property type="match status" value="1"/>
</dbReference>
<dbReference type="InterPro" id="IPR036388">
    <property type="entry name" value="WH-like_DNA-bd_sf"/>
</dbReference>
<dbReference type="InterPro" id="IPR039422">
    <property type="entry name" value="MarR/SlyA-like"/>
</dbReference>
<feature type="domain" description="HTH marR-type" evidence="1">
    <location>
        <begin position="20"/>
        <end position="141"/>
    </location>
</feature>
<comment type="caution">
    <text evidence="2">The sequence shown here is derived from an EMBL/GenBank/DDBJ whole genome shotgun (WGS) entry which is preliminary data.</text>
</comment>
<evidence type="ECO:0000313" key="2">
    <source>
        <dbReference type="EMBL" id="KVK86878.1"/>
    </source>
</evidence>
<dbReference type="PANTHER" id="PTHR33164">
    <property type="entry name" value="TRANSCRIPTIONAL REGULATOR, MARR FAMILY"/>
    <property type="match status" value="1"/>
</dbReference>
<dbReference type="SUPFAM" id="SSF46785">
    <property type="entry name" value="Winged helix' DNA-binding domain"/>
    <property type="match status" value="1"/>
</dbReference>
<dbReference type="InterPro" id="IPR000835">
    <property type="entry name" value="HTH_MarR-typ"/>
</dbReference>
<accession>A0A103ZVI6</accession>
<dbReference type="AlphaFoldDB" id="A0A103ZVI6"/>
<dbReference type="EMBL" id="LOYH01000023">
    <property type="protein sequence ID" value="KVK86878.1"/>
    <property type="molecule type" value="Genomic_DNA"/>
</dbReference>
<dbReference type="SMART" id="SM00347">
    <property type="entry name" value="HTH_MARR"/>
    <property type="match status" value="1"/>
</dbReference>
<evidence type="ECO:0000259" key="1">
    <source>
        <dbReference type="PROSITE" id="PS50995"/>
    </source>
</evidence>
<dbReference type="GO" id="GO:0006950">
    <property type="term" value="P:response to stress"/>
    <property type="evidence" value="ECO:0007669"/>
    <property type="project" value="TreeGrafter"/>
</dbReference>
<dbReference type="Proteomes" id="UP000069001">
    <property type="component" value="Unassembled WGS sequence"/>
</dbReference>
<evidence type="ECO:0000313" key="3">
    <source>
        <dbReference type="Proteomes" id="UP000069001"/>
    </source>
</evidence>
<dbReference type="GO" id="GO:0003700">
    <property type="term" value="F:DNA-binding transcription factor activity"/>
    <property type="evidence" value="ECO:0007669"/>
    <property type="project" value="InterPro"/>
</dbReference>
<protein>
    <submittedName>
        <fullName evidence="2">MarR family transcriptional regulator</fullName>
    </submittedName>
</protein>
<dbReference type="PANTHER" id="PTHR33164:SF43">
    <property type="entry name" value="HTH-TYPE TRANSCRIPTIONAL REPRESSOR YETL"/>
    <property type="match status" value="1"/>
</dbReference>
<dbReference type="PROSITE" id="PS50995">
    <property type="entry name" value="HTH_MARR_2"/>
    <property type="match status" value="1"/>
</dbReference>
<sequence>MAASNRKAGASATKHDLEQLSEFRYRLRRFLRFSEEILHAEGLTPLQYMLMLHTCAFPDRSWATVGEIAERLQASSHGTVALITRCEAAGLVRRQTSEQDRRQVEIHLTEKGAECLRKVAALHKSEIQSFGWAFQDVTDTN</sequence>
<reference evidence="2 3" key="1">
    <citation type="submission" date="2015-11" db="EMBL/GenBank/DDBJ databases">
        <title>Expanding the genomic diversity of Burkholderia species for the development of highly accurate diagnostics.</title>
        <authorList>
            <person name="Sahl J."/>
            <person name="Keim P."/>
            <person name="Wagner D."/>
        </authorList>
    </citation>
    <scope>NUCLEOTIDE SEQUENCE [LARGE SCALE GENOMIC DNA]</scope>
    <source>
        <strain evidence="2 3">MSMB1302</strain>
    </source>
</reference>
<gene>
    <name evidence="2" type="ORF">WS90_05765</name>
</gene>
<dbReference type="Gene3D" id="1.10.10.10">
    <property type="entry name" value="Winged helix-like DNA-binding domain superfamily/Winged helix DNA-binding domain"/>
    <property type="match status" value="1"/>
</dbReference>
<name>A0A103ZVI6_BURCE</name>
<dbReference type="InterPro" id="IPR036390">
    <property type="entry name" value="WH_DNA-bd_sf"/>
</dbReference>
<organism evidence="2 3">
    <name type="scientific">Burkholderia cepacia</name>
    <name type="common">Pseudomonas cepacia</name>
    <dbReference type="NCBI Taxonomy" id="292"/>
    <lineage>
        <taxon>Bacteria</taxon>
        <taxon>Pseudomonadati</taxon>
        <taxon>Pseudomonadota</taxon>
        <taxon>Betaproteobacteria</taxon>
        <taxon>Burkholderiales</taxon>
        <taxon>Burkholderiaceae</taxon>
        <taxon>Burkholderia</taxon>
        <taxon>Burkholderia cepacia complex</taxon>
    </lineage>
</organism>